<feature type="transmembrane region" description="Helical" evidence="1">
    <location>
        <begin position="166"/>
        <end position="187"/>
    </location>
</feature>
<evidence type="ECO:0000313" key="2">
    <source>
        <dbReference type="Proteomes" id="UP000887566"/>
    </source>
</evidence>
<reference evidence="3" key="1">
    <citation type="submission" date="2022-11" db="UniProtKB">
        <authorList>
            <consortium name="WormBaseParasite"/>
        </authorList>
    </citation>
    <scope>IDENTIFICATION</scope>
</reference>
<dbReference type="AlphaFoldDB" id="A0A914W604"/>
<dbReference type="InterPro" id="IPR040350">
    <property type="entry name" value="TMEM272"/>
</dbReference>
<keyword evidence="1" id="KW-0812">Transmembrane</keyword>
<keyword evidence="2" id="KW-1185">Reference proteome</keyword>
<sequence length="291" mass="32925">METEFPAKVELAHFNTVTKSETCGAFGEMELSLESSNPNSSLADARKNNESMVRYREEDKFLPKQHRTIDIGDDDELPGMVYKTTTVAPSESSGRSGSRRAYGKIVEVYSNSGDTVDFARNMTHVVTGFVSPFVWIAIFSVICVYAISMITFGALHFTHCSINNMIPVYLIVAGIFYIIECSIRIYSSWPVPHQQANKSLISEIIRKGTELLVLIFLLVWLILGCVWIYGARANVHFKEHMFEPQYCDYELFWFAWWSVTLNLILIALGLLVAIGFVFVGVFKENDGRVLK</sequence>
<proteinExistence type="predicted"/>
<accession>A0A914W604</accession>
<dbReference type="Proteomes" id="UP000887566">
    <property type="component" value="Unplaced"/>
</dbReference>
<dbReference type="PANTHER" id="PTHR33444:SF8">
    <property type="entry name" value="MARVEL DOMAIN-CONTAINING PROTEIN"/>
    <property type="match status" value="1"/>
</dbReference>
<dbReference type="WBParaSite" id="PSAMB.scaffold3265size19015.g20881.t1">
    <property type="protein sequence ID" value="PSAMB.scaffold3265size19015.g20881.t1"/>
    <property type="gene ID" value="PSAMB.scaffold3265size19015.g20881"/>
</dbReference>
<evidence type="ECO:0000313" key="3">
    <source>
        <dbReference type="WBParaSite" id="PSAMB.scaffold3265size19015.g20881.t1"/>
    </source>
</evidence>
<name>A0A914W604_9BILA</name>
<dbReference type="PANTHER" id="PTHR33444">
    <property type="entry name" value="SI:DKEY-19B23.12-RELATED"/>
    <property type="match status" value="1"/>
</dbReference>
<organism evidence="2 3">
    <name type="scientific">Plectus sambesii</name>
    <dbReference type="NCBI Taxonomy" id="2011161"/>
    <lineage>
        <taxon>Eukaryota</taxon>
        <taxon>Metazoa</taxon>
        <taxon>Ecdysozoa</taxon>
        <taxon>Nematoda</taxon>
        <taxon>Chromadorea</taxon>
        <taxon>Plectida</taxon>
        <taxon>Plectina</taxon>
        <taxon>Plectoidea</taxon>
        <taxon>Plectidae</taxon>
        <taxon>Plectus</taxon>
    </lineage>
</organism>
<feature type="transmembrane region" description="Helical" evidence="1">
    <location>
        <begin position="208"/>
        <end position="231"/>
    </location>
</feature>
<feature type="transmembrane region" description="Helical" evidence="1">
    <location>
        <begin position="251"/>
        <end position="282"/>
    </location>
</feature>
<protein>
    <submittedName>
        <fullName evidence="3">Uncharacterized protein</fullName>
    </submittedName>
</protein>
<keyword evidence="1" id="KW-1133">Transmembrane helix</keyword>
<feature type="transmembrane region" description="Helical" evidence="1">
    <location>
        <begin position="129"/>
        <end position="154"/>
    </location>
</feature>
<keyword evidence="1" id="KW-0472">Membrane</keyword>
<evidence type="ECO:0000256" key="1">
    <source>
        <dbReference type="SAM" id="Phobius"/>
    </source>
</evidence>